<dbReference type="Proteomes" id="UP000315082">
    <property type="component" value="Chromosome"/>
</dbReference>
<reference evidence="1 2" key="1">
    <citation type="submission" date="2019-02" db="EMBL/GenBank/DDBJ databases">
        <title>Deep-cultivation of Planctomycetes and their phenomic and genomic characterization uncovers novel biology.</title>
        <authorList>
            <person name="Wiegand S."/>
            <person name="Jogler M."/>
            <person name="Boedeker C."/>
            <person name="Pinto D."/>
            <person name="Vollmers J."/>
            <person name="Rivas-Marin E."/>
            <person name="Kohn T."/>
            <person name="Peeters S.H."/>
            <person name="Heuer A."/>
            <person name="Rast P."/>
            <person name="Oberbeckmann S."/>
            <person name="Bunk B."/>
            <person name="Jeske O."/>
            <person name="Meyerdierks A."/>
            <person name="Storesund J.E."/>
            <person name="Kallscheuer N."/>
            <person name="Luecker S."/>
            <person name="Lage O.M."/>
            <person name="Pohl T."/>
            <person name="Merkel B.J."/>
            <person name="Hornburger P."/>
            <person name="Mueller R.-W."/>
            <person name="Bruemmer F."/>
            <person name="Labrenz M."/>
            <person name="Spormann A.M."/>
            <person name="Op den Camp H."/>
            <person name="Overmann J."/>
            <person name="Amann R."/>
            <person name="Jetten M.S.M."/>
            <person name="Mascher T."/>
            <person name="Medema M.H."/>
            <person name="Devos D.P."/>
            <person name="Kaster A.-K."/>
            <person name="Ovreas L."/>
            <person name="Rohde M."/>
            <person name="Galperin M.Y."/>
            <person name="Jogler C."/>
        </authorList>
    </citation>
    <scope>NUCLEOTIDE SEQUENCE [LARGE SCALE GENOMIC DNA]</scope>
    <source>
        <strain evidence="1 2">Poly24</strain>
    </source>
</reference>
<dbReference type="Pfam" id="PF07585">
    <property type="entry name" value="BBP7"/>
    <property type="match status" value="1"/>
</dbReference>
<accession>A0A518K0N0</accession>
<dbReference type="KEGG" id="rcf:Poly24_50850"/>
<name>A0A518K0N0_9BACT</name>
<protein>
    <submittedName>
        <fullName evidence="1">Uncharacterized protein</fullName>
    </submittedName>
</protein>
<keyword evidence="2" id="KW-1185">Reference proteome</keyword>
<dbReference type="InterPro" id="IPR011446">
    <property type="entry name" value="BBP7"/>
</dbReference>
<proteinExistence type="predicted"/>
<gene>
    <name evidence="1" type="ORF">Poly24_50850</name>
</gene>
<organism evidence="1 2">
    <name type="scientific">Rosistilla carotiformis</name>
    <dbReference type="NCBI Taxonomy" id="2528017"/>
    <lineage>
        <taxon>Bacteria</taxon>
        <taxon>Pseudomonadati</taxon>
        <taxon>Planctomycetota</taxon>
        <taxon>Planctomycetia</taxon>
        <taxon>Pirellulales</taxon>
        <taxon>Pirellulaceae</taxon>
        <taxon>Rosistilla</taxon>
    </lineage>
</organism>
<evidence type="ECO:0000313" key="2">
    <source>
        <dbReference type="Proteomes" id="UP000315082"/>
    </source>
</evidence>
<dbReference type="EMBL" id="CP036348">
    <property type="protein sequence ID" value="QDV71350.1"/>
    <property type="molecule type" value="Genomic_DNA"/>
</dbReference>
<sequence>MHIFRILSIAATLPPISDLASQPLLVSKRWGDNPLNSTILKQAARLLQTSLLAMLLVNPLLAADERVVFATHEPFADDAAIDVVDYNETERFESQLFGSGCDLCGETSCGCEGTIGCDSLIGPTCGTDGWNAGNAAGCGNLWLQAEYLMWWSAGMPTPALLARASEQNPEIGTPLVGGSAGDLLEGMRSGLRVRGGTWLDNCQTVGIEFEYLFLDTINEFHSVGDDGTAGSTVYTRPFFNVLTNQPDAELVSFPGVLRGTASVQAEGDFQSAGVRLVWNQCQQCCEDCGPCSPIINKSRFDLLVGYRYASLDENLLIREDLQEVTPPETTFDIFDQFTTTNRFNGGELGVRWQEQYRRLSLEMLGKVAFGNNRQTVQISGRTVATDGIDVVDAPGGLLAQTSNIGTYTRNRFALIPELGATVGYAFRPNWRATLGYSIIYWDRVVRPGDQIDTSVNPNLLPPATNTATEPLRPEFQWQENGFWTQGISFGLAYNR</sequence>
<evidence type="ECO:0000313" key="1">
    <source>
        <dbReference type="EMBL" id="QDV71350.1"/>
    </source>
</evidence>
<dbReference type="AlphaFoldDB" id="A0A518K0N0"/>